<dbReference type="AlphaFoldDB" id="A0A8C4ZW68"/>
<dbReference type="PANTHER" id="PTHR11188:SF135">
    <property type="entry name" value="ARRESTIN DOMAIN CONTAINING 3-LIKE-RELATED"/>
    <property type="match status" value="1"/>
</dbReference>
<dbReference type="InterPro" id="IPR014756">
    <property type="entry name" value="Ig_E-set"/>
</dbReference>
<protein>
    <recommendedName>
        <fullName evidence="3">Arrestin C-terminal-like domain-containing protein</fullName>
    </recommendedName>
</protein>
<dbReference type="InterPro" id="IPR050357">
    <property type="entry name" value="Arrestin_domain-protein"/>
</dbReference>
<dbReference type="GO" id="GO:0015031">
    <property type="term" value="P:protein transport"/>
    <property type="evidence" value="ECO:0007669"/>
    <property type="project" value="TreeGrafter"/>
</dbReference>
<dbReference type="PANTHER" id="PTHR11188">
    <property type="entry name" value="ARRESTIN DOMAIN CONTAINING PROTEIN"/>
    <property type="match status" value="1"/>
</dbReference>
<dbReference type="Pfam" id="PF02752">
    <property type="entry name" value="Arrestin_C"/>
    <property type="match status" value="1"/>
</dbReference>
<dbReference type="Ensembl" id="ENSGMOT00000056785.1">
    <property type="protein sequence ID" value="ENSGMOP00000022461.1"/>
    <property type="gene ID" value="ENSGMOG00000026305.1"/>
</dbReference>
<feature type="region of interest" description="Disordered" evidence="2">
    <location>
        <begin position="319"/>
        <end position="344"/>
    </location>
</feature>
<dbReference type="GO" id="GO:0005737">
    <property type="term" value="C:cytoplasm"/>
    <property type="evidence" value="ECO:0007669"/>
    <property type="project" value="TreeGrafter"/>
</dbReference>
<comment type="similarity">
    <text evidence="1">Belongs to the arrestin family.</text>
</comment>
<dbReference type="Gene3D" id="2.60.40.640">
    <property type="match status" value="2"/>
</dbReference>
<dbReference type="OMA" id="SEHYGKT"/>
<dbReference type="GO" id="GO:0005886">
    <property type="term" value="C:plasma membrane"/>
    <property type="evidence" value="ECO:0007669"/>
    <property type="project" value="TreeGrafter"/>
</dbReference>
<evidence type="ECO:0000313" key="4">
    <source>
        <dbReference type="Ensembl" id="ENSGMOP00000022461.1"/>
    </source>
</evidence>
<dbReference type="InterPro" id="IPR011021">
    <property type="entry name" value="Arrestin-like_N"/>
</dbReference>
<dbReference type="GO" id="GO:0007399">
    <property type="term" value="P:nervous system development"/>
    <property type="evidence" value="ECO:0007669"/>
    <property type="project" value="UniProtKB-ARBA"/>
</dbReference>
<name>A0A8C4ZW68_GADMO</name>
<dbReference type="SUPFAM" id="SSF81296">
    <property type="entry name" value="E set domains"/>
    <property type="match status" value="2"/>
</dbReference>
<dbReference type="InterPro" id="IPR011022">
    <property type="entry name" value="Arrestin_C-like"/>
</dbReference>
<evidence type="ECO:0000256" key="2">
    <source>
        <dbReference type="SAM" id="MobiDB-lite"/>
    </source>
</evidence>
<dbReference type="InterPro" id="IPR014752">
    <property type="entry name" value="Arrestin-like_C"/>
</dbReference>
<sequence>MEDTVKDFSVSYNRINNEDTFTGGDFISGNIKLELSKDCKINSLYVQIKGKAKVLWSEDHGRTSTVYSSTEKFLSIKQSVIQELKGQGKCAVYNMNLIHMCIMYIQYLPSSFKSFTGKIQYRVKAYLSRSMSRDTKANAPFTVISKIPQHSTKDQKLRLFNSGKVTMDVHINKMAFCQGKGPSDNLCLITNDDLMNNSSSRDIKPKYCLYLKTSFFANGKKKVKTKDLVKEVGEPIPHSAGQNVIRVITAPATAEVSILNCSIIKHEYRLKVYLDVKYQFDPEVDFPIVILPATASPGLGQPPAYGGYGFEAFGNPSPTSAAYEPSAPPPPPSYGTYSLYPPLS</sequence>
<dbReference type="Pfam" id="PF00339">
    <property type="entry name" value="Arrestin_N"/>
    <property type="match status" value="1"/>
</dbReference>
<organism evidence="4 5">
    <name type="scientific">Gadus morhua</name>
    <name type="common">Atlantic cod</name>
    <dbReference type="NCBI Taxonomy" id="8049"/>
    <lineage>
        <taxon>Eukaryota</taxon>
        <taxon>Metazoa</taxon>
        <taxon>Chordata</taxon>
        <taxon>Craniata</taxon>
        <taxon>Vertebrata</taxon>
        <taxon>Euteleostomi</taxon>
        <taxon>Actinopterygii</taxon>
        <taxon>Neopterygii</taxon>
        <taxon>Teleostei</taxon>
        <taxon>Neoteleostei</taxon>
        <taxon>Acanthomorphata</taxon>
        <taxon>Zeiogadaria</taxon>
        <taxon>Gadariae</taxon>
        <taxon>Gadiformes</taxon>
        <taxon>Gadoidei</taxon>
        <taxon>Gadidae</taxon>
        <taxon>Gadus</taxon>
    </lineage>
</organism>
<reference evidence="4" key="1">
    <citation type="submission" date="2025-08" db="UniProtKB">
        <authorList>
            <consortium name="Ensembl"/>
        </authorList>
    </citation>
    <scope>IDENTIFICATION</scope>
</reference>
<evidence type="ECO:0000259" key="3">
    <source>
        <dbReference type="SMART" id="SM01017"/>
    </source>
</evidence>
<dbReference type="Proteomes" id="UP000694546">
    <property type="component" value="Chromosome 6"/>
</dbReference>
<feature type="domain" description="Arrestin C-terminal-like" evidence="3">
    <location>
        <begin position="161"/>
        <end position="293"/>
    </location>
</feature>
<keyword evidence="5" id="KW-1185">Reference proteome</keyword>
<dbReference type="GeneTree" id="ENSGT00940000164012"/>
<evidence type="ECO:0000313" key="5">
    <source>
        <dbReference type="Proteomes" id="UP000694546"/>
    </source>
</evidence>
<feature type="compositionally biased region" description="Low complexity" evidence="2">
    <location>
        <begin position="334"/>
        <end position="344"/>
    </location>
</feature>
<dbReference type="SMART" id="SM01017">
    <property type="entry name" value="Arrestin_C"/>
    <property type="match status" value="1"/>
</dbReference>
<proteinExistence type="inferred from homology"/>
<evidence type="ECO:0000256" key="1">
    <source>
        <dbReference type="ARBA" id="ARBA00005298"/>
    </source>
</evidence>
<reference evidence="4" key="2">
    <citation type="submission" date="2025-09" db="UniProtKB">
        <authorList>
            <consortium name="Ensembl"/>
        </authorList>
    </citation>
    <scope>IDENTIFICATION</scope>
</reference>
<accession>A0A8C4ZW68</accession>